<keyword evidence="2" id="KW-1185">Reference proteome</keyword>
<proteinExistence type="predicted"/>
<dbReference type="STRING" id="1458461.BN1012_Phect2728"/>
<dbReference type="KEGG" id="pect:BN1012_Phect2728"/>
<evidence type="ECO:0000313" key="1">
    <source>
        <dbReference type="EMBL" id="CDO60941.1"/>
    </source>
</evidence>
<dbReference type="EMBL" id="HG966617">
    <property type="protein sequence ID" value="CDO60941.1"/>
    <property type="molecule type" value="Genomic_DNA"/>
</dbReference>
<gene>
    <name evidence="1" type="ORF">BN1012_Phect2728</name>
</gene>
<protein>
    <submittedName>
        <fullName evidence="1">Uncharacterized protein</fullName>
    </submittedName>
</protein>
<reference evidence="1 2" key="1">
    <citation type="journal article" date="2014" name="Front. Genet.">
        <title>Genome and metabolic network of "Candidatus Phaeomarinobacter ectocarpi" Ec32, a new candidate genus of Alphaproteobacteria frequently associated with brown algae.</title>
        <authorList>
            <person name="Dittami S.M."/>
            <person name="Barbeyron T."/>
            <person name="Boyen C."/>
            <person name="Cambefort J."/>
            <person name="Collet G."/>
            <person name="Delage L."/>
            <person name="Gobet A."/>
            <person name="Groisillier A."/>
            <person name="Leblanc C."/>
            <person name="Michel G."/>
            <person name="Scornet D."/>
            <person name="Siegel A."/>
            <person name="Tapia J.E."/>
            <person name="Tonon T."/>
        </authorList>
    </citation>
    <scope>NUCLEOTIDE SEQUENCE [LARGE SCALE GENOMIC DNA]</scope>
    <source>
        <strain evidence="1 2">Ec32</strain>
    </source>
</reference>
<dbReference type="Proteomes" id="UP000032160">
    <property type="component" value="Chromosome I"/>
</dbReference>
<dbReference type="AlphaFoldDB" id="X5MP53"/>
<evidence type="ECO:0000313" key="2">
    <source>
        <dbReference type="Proteomes" id="UP000032160"/>
    </source>
</evidence>
<sequence>METPEKNSVPRDVARLNLQTRCGASFCAKCQLAHAPLNERILQQDRLKPR</sequence>
<accession>X5MP53</accession>
<name>X5MP53_9HYPH</name>
<dbReference type="HOGENOM" id="CLU_3115811_0_0_5"/>
<organism evidence="1 2">
    <name type="scientific">Candidatus Phaeomarinibacter ectocarpi</name>
    <dbReference type="NCBI Taxonomy" id="1458461"/>
    <lineage>
        <taxon>Bacteria</taxon>
        <taxon>Pseudomonadati</taxon>
        <taxon>Pseudomonadota</taxon>
        <taxon>Alphaproteobacteria</taxon>
        <taxon>Hyphomicrobiales</taxon>
        <taxon>Parvibaculaceae</taxon>
        <taxon>Candidatus Phaeomarinibacter</taxon>
    </lineage>
</organism>